<feature type="region of interest" description="Disordered" evidence="1">
    <location>
        <begin position="1"/>
        <end position="99"/>
    </location>
</feature>
<accession>A0A9R1GXT0</accession>
<reference evidence="2" key="2">
    <citation type="submission" date="2020-03" db="EMBL/GenBank/DDBJ databases">
        <title>The second near-complete assembly of the hexaploid bread wheat (Triticum aestivum) genome.</title>
        <authorList>
            <person name="Zimin A.V."/>
            <person name="Puiu D."/>
            <person name="Shumante A."/>
            <person name="Alonge M."/>
            <person name="Salzberg S.L."/>
        </authorList>
    </citation>
    <scope>NUCLEOTIDE SEQUENCE</scope>
    <source>
        <tissue evidence="2">Leaf</tissue>
    </source>
</reference>
<protein>
    <submittedName>
        <fullName evidence="2">Uncharacterized protein</fullName>
    </submittedName>
</protein>
<evidence type="ECO:0000256" key="1">
    <source>
        <dbReference type="SAM" id="MobiDB-lite"/>
    </source>
</evidence>
<comment type="caution">
    <text evidence="2">The sequence shown here is derived from an EMBL/GenBank/DDBJ whole genome shotgun (WGS) entry which is preliminary data.</text>
</comment>
<dbReference type="EMBL" id="CM022222">
    <property type="protein sequence ID" value="KAF7055713.1"/>
    <property type="molecule type" value="Genomic_DNA"/>
</dbReference>
<feature type="compositionally biased region" description="Polar residues" evidence="1">
    <location>
        <begin position="1"/>
        <end position="10"/>
    </location>
</feature>
<proteinExistence type="predicted"/>
<organism evidence="2">
    <name type="scientific">Triticum aestivum</name>
    <name type="common">Wheat</name>
    <dbReference type="NCBI Taxonomy" id="4565"/>
    <lineage>
        <taxon>Eukaryota</taxon>
        <taxon>Viridiplantae</taxon>
        <taxon>Streptophyta</taxon>
        <taxon>Embryophyta</taxon>
        <taxon>Tracheophyta</taxon>
        <taxon>Spermatophyta</taxon>
        <taxon>Magnoliopsida</taxon>
        <taxon>Liliopsida</taxon>
        <taxon>Poales</taxon>
        <taxon>Poaceae</taxon>
        <taxon>BOP clade</taxon>
        <taxon>Pooideae</taxon>
        <taxon>Triticodae</taxon>
        <taxon>Triticeae</taxon>
        <taxon>Triticinae</taxon>
        <taxon>Triticum</taxon>
    </lineage>
</organism>
<reference evidence="2" key="1">
    <citation type="journal article" date="2017" name="Gigascience">
        <title>The first near-complete assembly of the hexaploid bread wheat genome, Triticum aestivum.</title>
        <authorList>
            <person name="Zimin A.V."/>
            <person name="Puiu D."/>
            <person name="Hall R."/>
            <person name="Kingan S."/>
            <person name="Clavijo B.J."/>
            <person name="Salzberg S.L."/>
        </authorList>
    </citation>
    <scope>NUCLEOTIDE SEQUENCE</scope>
    <source>
        <tissue evidence="2">Leaf</tissue>
    </source>
</reference>
<feature type="region of interest" description="Disordered" evidence="1">
    <location>
        <begin position="129"/>
        <end position="155"/>
    </location>
</feature>
<name>A0A9R1GXT0_WHEAT</name>
<feature type="compositionally biased region" description="Basic residues" evidence="1">
    <location>
        <begin position="54"/>
        <end position="63"/>
    </location>
</feature>
<dbReference type="PANTHER" id="PTHR36355:SF1">
    <property type="entry name" value="EXPRESSED PROTEIN"/>
    <property type="match status" value="1"/>
</dbReference>
<dbReference type="OrthoDB" id="1731546at2759"/>
<feature type="compositionally biased region" description="Basic and acidic residues" evidence="1">
    <location>
        <begin position="26"/>
        <end position="36"/>
    </location>
</feature>
<evidence type="ECO:0000313" key="2">
    <source>
        <dbReference type="EMBL" id="KAF7055713.1"/>
    </source>
</evidence>
<feature type="compositionally biased region" description="Basic residues" evidence="1">
    <location>
        <begin position="130"/>
        <end position="140"/>
    </location>
</feature>
<dbReference type="Proteomes" id="UP000815260">
    <property type="component" value="Chromosome 4D"/>
</dbReference>
<dbReference type="PANTHER" id="PTHR36355">
    <property type="entry name" value="EXPRESSED PROTEIN"/>
    <property type="match status" value="1"/>
</dbReference>
<sequence>MATTPARPSQSGGGEAVSVQHVAKASSDELLRKFADPDDDDAKQRQLTPPRRSLALRRKRSSRRVASGLSARDSGTASGAGLELAAPKRRRSIGGSTDWRAGLLLPTTTASSSSLRAEDGRPCACEAGRAARRGRRRALPRRAGADVEEDGGGASRMFVERHRSSHVQLISDMV</sequence>
<dbReference type="AlphaFoldDB" id="A0A9R1GXT0"/>
<gene>
    <name evidence="2" type="ORF">CFC21_063207</name>
</gene>